<accession>A0ABR3SKK8</accession>
<dbReference type="Proteomes" id="UP001521116">
    <property type="component" value="Unassembled WGS sequence"/>
</dbReference>
<keyword evidence="2" id="KW-1185">Reference proteome</keyword>
<evidence type="ECO:0000313" key="2">
    <source>
        <dbReference type="Proteomes" id="UP001521116"/>
    </source>
</evidence>
<proteinExistence type="predicted"/>
<gene>
    <name evidence="1" type="ORF">SLS56_008462</name>
</gene>
<name>A0ABR3SKK8_9PEZI</name>
<dbReference type="PANTHER" id="PTHR38797">
    <property type="entry name" value="NUCLEAR PORE COMPLEX PROTEIN NUP85-RELATED"/>
    <property type="match status" value="1"/>
</dbReference>
<dbReference type="Pfam" id="PF12311">
    <property type="entry name" value="DUF3632"/>
    <property type="match status" value="1"/>
</dbReference>
<organism evidence="1 2">
    <name type="scientific">Neofusicoccum ribis</name>
    <dbReference type="NCBI Taxonomy" id="45134"/>
    <lineage>
        <taxon>Eukaryota</taxon>
        <taxon>Fungi</taxon>
        <taxon>Dikarya</taxon>
        <taxon>Ascomycota</taxon>
        <taxon>Pezizomycotina</taxon>
        <taxon>Dothideomycetes</taxon>
        <taxon>Dothideomycetes incertae sedis</taxon>
        <taxon>Botryosphaeriales</taxon>
        <taxon>Botryosphaeriaceae</taxon>
        <taxon>Neofusicoccum</taxon>
    </lineage>
</organism>
<sequence>MSQNWAADLYGAPHLLPESKQTIPIIQDLIAGTENAKDSASRVAAVFEDRIKNGNNETPNGLWVVFCTAVDRLGSDEKVITLLIDFLLSLASLNVLDASGNPIASNSNGDAFWSQLPGFSLVFRDELTSIDNTDSIADAQWAAEKRRFRNANVFQATWLGRVADRGPRRERLSAQTFALWHISSALDCGVPDTALGRRRTEMYVPQAAQWVLLAGAVVYRLCREDVENNGEPARERCQGDEAVEGWLWTGPEGFSLARWAWWRRRFAEIAAMEGVEAEVKGLARSAAERMGEIENSGK</sequence>
<protein>
    <submittedName>
        <fullName evidence="1">Uncharacterized protein</fullName>
    </submittedName>
</protein>
<reference evidence="1 2" key="1">
    <citation type="submission" date="2024-02" db="EMBL/GenBank/DDBJ databases">
        <title>De novo assembly and annotation of 12 fungi associated with fruit tree decline syndrome in Ontario, Canada.</title>
        <authorList>
            <person name="Sulman M."/>
            <person name="Ellouze W."/>
            <person name="Ilyukhin E."/>
        </authorList>
    </citation>
    <scope>NUCLEOTIDE SEQUENCE [LARGE SCALE GENOMIC DNA]</scope>
    <source>
        <strain evidence="1 2">M1-105</strain>
    </source>
</reference>
<comment type="caution">
    <text evidence="1">The sequence shown here is derived from an EMBL/GenBank/DDBJ whole genome shotgun (WGS) entry which is preliminary data.</text>
</comment>
<dbReference type="EMBL" id="JAJVDC020000126">
    <property type="protein sequence ID" value="KAL1622985.1"/>
    <property type="molecule type" value="Genomic_DNA"/>
</dbReference>
<dbReference type="PANTHER" id="PTHR38797:SF4">
    <property type="entry name" value="NUCLEAR PORE COMPLEX PROTEIN NUP85"/>
    <property type="match status" value="1"/>
</dbReference>
<dbReference type="InterPro" id="IPR022085">
    <property type="entry name" value="OpdG"/>
</dbReference>
<evidence type="ECO:0000313" key="1">
    <source>
        <dbReference type="EMBL" id="KAL1622985.1"/>
    </source>
</evidence>
<dbReference type="InterPro" id="IPR053204">
    <property type="entry name" value="Oxopyrrolidines_Biosynth-assoc"/>
</dbReference>